<feature type="compositionally biased region" description="Polar residues" evidence="1">
    <location>
        <begin position="136"/>
        <end position="145"/>
    </location>
</feature>
<evidence type="ECO:0000313" key="2">
    <source>
        <dbReference type="EMBL" id="KAK2889643.1"/>
    </source>
</evidence>
<evidence type="ECO:0000256" key="1">
    <source>
        <dbReference type="SAM" id="MobiDB-lite"/>
    </source>
</evidence>
<dbReference type="Proteomes" id="UP001187343">
    <property type="component" value="Unassembled WGS sequence"/>
</dbReference>
<dbReference type="AlphaFoldDB" id="A0AA88PL71"/>
<keyword evidence="3" id="KW-1185">Reference proteome</keyword>
<feature type="region of interest" description="Disordered" evidence="1">
    <location>
        <begin position="57"/>
        <end position="145"/>
    </location>
</feature>
<reference evidence="2" key="1">
    <citation type="submission" date="2023-08" db="EMBL/GenBank/DDBJ databases">
        <title>Chromosome-level Genome Assembly of mud carp (Cirrhinus molitorella).</title>
        <authorList>
            <person name="Liu H."/>
        </authorList>
    </citation>
    <scope>NUCLEOTIDE SEQUENCE</scope>
    <source>
        <strain evidence="2">Prfri</strain>
        <tissue evidence="2">Muscle</tissue>
    </source>
</reference>
<name>A0AA88PL71_9TELE</name>
<dbReference type="EMBL" id="JAUYZG010000014">
    <property type="protein sequence ID" value="KAK2889643.1"/>
    <property type="molecule type" value="Genomic_DNA"/>
</dbReference>
<sequence>MQHFCSPRISSVTPDRLRAAICPFISSKLARGFTEGSMGQPPRGESHLSCQLVWKDPLSHPKNPRLKCNRPPPFRHSPHRFPISHPTHPPRPYSRQPPGLLDPSPPERCPETWVTDGDSWWTSQDPSYEGIGQPSPRVSQNWGSS</sequence>
<accession>A0AA88PL71</accession>
<organism evidence="2 3">
    <name type="scientific">Cirrhinus molitorella</name>
    <name type="common">mud carp</name>
    <dbReference type="NCBI Taxonomy" id="172907"/>
    <lineage>
        <taxon>Eukaryota</taxon>
        <taxon>Metazoa</taxon>
        <taxon>Chordata</taxon>
        <taxon>Craniata</taxon>
        <taxon>Vertebrata</taxon>
        <taxon>Euteleostomi</taxon>
        <taxon>Actinopterygii</taxon>
        <taxon>Neopterygii</taxon>
        <taxon>Teleostei</taxon>
        <taxon>Ostariophysi</taxon>
        <taxon>Cypriniformes</taxon>
        <taxon>Cyprinidae</taxon>
        <taxon>Labeoninae</taxon>
        <taxon>Labeonini</taxon>
        <taxon>Cirrhinus</taxon>
    </lineage>
</organism>
<proteinExistence type="predicted"/>
<gene>
    <name evidence="2" type="ORF">Q8A67_015018</name>
</gene>
<protein>
    <submittedName>
        <fullName evidence="2">Uncharacterized protein</fullName>
    </submittedName>
</protein>
<comment type="caution">
    <text evidence="2">The sequence shown here is derived from an EMBL/GenBank/DDBJ whole genome shotgun (WGS) entry which is preliminary data.</text>
</comment>
<evidence type="ECO:0000313" key="3">
    <source>
        <dbReference type="Proteomes" id="UP001187343"/>
    </source>
</evidence>